<evidence type="ECO:0000256" key="2">
    <source>
        <dbReference type="ARBA" id="ARBA00022490"/>
    </source>
</evidence>
<evidence type="ECO:0000256" key="1">
    <source>
        <dbReference type="ARBA" id="ARBA00004300"/>
    </source>
</evidence>
<dbReference type="InterPro" id="IPR029299">
    <property type="entry name" value="ALMS_motif"/>
</dbReference>
<reference evidence="6 7" key="1">
    <citation type="journal article" date="2023" name="bioRxiv">
        <title>Conserved and derived expression patterns and positive selection on dental genes reveal complex evolutionary context of ever-growing rodent molars.</title>
        <authorList>
            <person name="Calamari Z.T."/>
            <person name="Song A."/>
            <person name="Cohen E."/>
            <person name="Akter M."/>
            <person name="Roy R.D."/>
            <person name="Hallikas O."/>
            <person name="Christensen M.M."/>
            <person name="Li P."/>
            <person name="Marangoni P."/>
            <person name="Jernvall J."/>
            <person name="Klein O.D."/>
        </authorList>
    </citation>
    <scope>NUCLEOTIDE SEQUENCE [LARGE SCALE GENOMIC DNA]</scope>
    <source>
        <strain evidence="6">V071</strain>
    </source>
</reference>
<proteinExistence type="predicted"/>
<dbReference type="GO" id="GO:0005813">
    <property type="term" value="C:centrosome"/>
    <property type="evidence" value="ECO:0007669"/>
    <property type="project" value="UniProtKB-SubCell"/>
</dbReference>
<evidence type="ECO:0000256" key="3">
    <source>
        <dbReference type="ARBA" id="ARBA00023212"/>
    </source>
</evidence>
<keyword evidence="7" id="KW-1185">Reference proteome</keyword>
<dbReference type="GO" id="GO:0005814">
    <property type="term" value="C:centriole"/>
    <property type="evidence" value="ECO:0007669"/>
    <property type="project" value="TreeGrafter"/>
</dbReference>
<evidence type="ECO:0000259" key="5">
    <source>
        <dbReference type="Pfam" id="PF15309"/>
    </source>
</evidence>
<evidence type="ECO:0000256" key="4">
    <source>
        <dbReference type="SAM" id="MobiDB-lite"/>
    </source>
</evidence>
<dbReference type="GO" id="GO:0046599">
    <property type="term" value="P:regulation of centriole replication"/>
    <property type="evidence" value="ECO:0007669"/>
    <property type="project" value="TreeGrafter"/>
</dbReference>
<dbReference type="EMBL" id="JBBHLL010000367">
    <property type="protein sequence ID" value="KAK7804683.1"/>
    <property type="molecule type" value="Genomic_DNA"/>
</dbReference>
<comment type="subcellular location">
    <subcellularLocation>
        <location evidence="1">Cytoplasm</location>
        <location evidence="1">Cytoskeleton</location>
        <location evidence="1">Microtubule organizing center</location>
        <location evidence="1">Centrosome</location>
    </subcellularLocation>
</comment>
<protein>
    <recommendedName>
        <fullName evidence="5">ALMS motif domain-containing protein</fullName>
    </recommendedName>
</protein>
<dbReference type="GO" id="GO:0008017">
    <property type="term" value="F:microtubule binding"/>
    <property type="evidence" value="ECO:0007669"/>
    <property type="project" value="TreeGrafter"/>
</dbReference>
<feature type="region of interest" description="Disordered" evidence="4">
    <location>
        <begin position="150"/>
        <end position="172"/>
    </location>
</feature>
<dbReference type="GO" id="GO:0005829">
    <property type="term" value="C:cytosol"/>
    <property type="evidence" value="ECO:0007669"/>
    <property type="project" value="TreeGrafter"/>
</dbReference>
<sequence length="318" mass="36480">VANQISSDSGSSAGSFLSLTSTLYDEESVHMLNKGVQAGNLEIVTGVKKYTRDVGVIFPTPSPSEPRLEEDSDVTSWSEEKAKEKKFLTNYLRDKNLRKNKPNFCEGVSWFVPVENRKSGSKKENLPKIYGPGISWFEPVTKTKPWREPLREQNRQEQCVNSRGSLGGPGGDGGRAAFRPFVRATLQESLQLHRPDFISRSGERIKRLKLLVQERKLQSLFQSEREVLFNAVRPLPRRALLTAQKNKPIGKKEMIQRTKRIYEQLPEVKKKREEEKRKSEYKSYRLRAQHYKTVSWVDALSMKGRIRLISGGKYRQPA</sequence>
<comment type="caution">
    <text evidence="6">The sequence shown here is derived from an EMBL/GenBank/DDBJ whole genome shotgun (WGS) entry which is preliminary data.</text>
</comment>
<dbReference type="PANTHER" id="PTHR21553">
    <property type="entry name" value="ALMS1-RELATED"/>
    <property type="match status" value="1"/>
</dbReference>
<dbReference type="AlphaFoldDB" id="A0AAW0HRG8"/>
<dbReference type="Pfam" id="PF15309">
    <property type="entry name" value="ALMS_motif"/>
    <property type="match status" value="1"/>
</dbReference>
<evidence type="ECO:0000313" key="7">
    <source>
        <dbReference type="Proteomes" id="UP001488838"/>
    </source>
</evidence>
<dbReference type="PANTHER" id="PTHR21553:SF22">
    <property type="entry name" value="CENTROSOME-ASSOCIATED PROTEIN ALMS1"/>
    <property type="match status" value="1"/>
</dbReference>
<evidence type="ECO:0000313" key="6">
    <source>
        <dbReference type="EMBL" id="KAK7804683.1"/>
    </source>
</evidence>
<name>A0AAW0HRG8_MYOGA</name>
<organism evidence="6 7">
    <name type="scientific">Myodes glareolus</name>
    <name type="common">Bank vole</name>
    <name type="synonym">Clethrionomys glareolus</name>
    <dbReference type="NCBI Taxonomy" id="447135"/>
    <lineage>
        <taxon>Eukaryota</taxon>
        <taxon>Metazoa</taxon>
        <taxon>Chordata</taxon>
        <taxon>Craniata</taxon>
        <taxon>Vertebrata</taxon>
        <taxon>Euteleostomi</taxon>
        <taxon>Mammalia</taxon>
        <taxon>Eutheria</taxon>
        <taxon>Euarchontoglires</taxon>
        <taxon>Glires</taxon>
        <taxon>Rodentia</taxon>
        <taxon>Myomorpha</taxon>
        <taxon>Muroidea</taxon>
        <taxon>Cricetidae</taxon>
        <taxon>Arvicolinae</taxon>
        <taxon>Myodes</taxon>
    </lineage>
</organism>
<accession>A0AAW0HRG8</accession>
<dbReference type="Proteomes" id="UP001488838">
    <property type="component" value="Unassembled WGS sequence"/>
</dbReference>
<feature type="non-terminal residue" evidence="6">
    <location>
        <position position="1"/>
    </location>
</feature>
<keyword evidence="2" id="KW-0963">Cytoplasm</keyword>
<keyword evidence="3" id="KW-0206">Cytoskeleton</keyword>
<gene>
    <name evidence="6" type="ORF">U0070_026294</name>
</gene>
<feature type="domain" description="ALMS motif" evidence="5">
    <location>
        <begin position="181"/>
        <end position="293"/>
    </location>
</feature>